<name>A0A222GLT0_RHIML</name>
<dbReference type="OMA" id="HTENVGR"/>
<protein>
    <recommendedName>
        <fullName evidence="3">Ribbon-helix-helix protein, CopG family</fullName>
    </recommendedName>
</protein>
<dbReference type="Proteomes" id="UP000429484">
    <property type="component" value="Unassembled WGS sequence"/>
</dbReference>
<evidence type="ECO:0000313" key="1">
    <source>
        <dbReference type="EMBL" id="MQW33266.1"/>
    </source>
</evidence>
<reference evidence="1 2" key="1">
    <citation type="journal article" date="2013" name="Genome Biol.">
        <title>Comparative genomics of the core and accessory genomes of 48 Sinorhizobium strains comprising five genospecies.</title>
        <authorList>
            <person name="Sugawara M."/>
            <person name="Epstein B."/>
            <person name="Badgley B.D."/>
            <person name="Unno T."/>
            <person name="Xu L."/>
            <person name="Reese J."/>
            <person name="Gyaneshwar P."/>
            <person name="Denny R."/>
            <person name="Mudge J."/>
            <person name="Bharti A.K."/>
            <person name="Farmer A.D."/>
            <person name="May G.D."/>
            <person name="Woodward J.E."/>
            <person name="Medigue C."/>
            <person name="Vallenet D."/>
            <person name="Lajus A."/>
            <person name="Rouy Z."/>
            <person name="Martinez-Vaz B."/>
            <person name="Tiffin P."/>
            <person name="Young N.D."/>
            <person name="Sadowsky M.J."/>
        </authorList>
    </citation>
    <scope>NUCLEOTIDE SEQUENCE [LARGE SCALE GENOMIC DNA]</scope>
    <source>
        <strain evidence="1 2">N6B1</strain>
    </source>
</reference>
<evidence type="ECO:0000313" key="2">
    <source>
        <dbReference type="Proteomes" id="UP000429484"/>
    </source>
</evidence>
<sequence>MIFEDDVELALALACEELQMTRDEIIRLILREWLEQYGFIELHELDEGGDTNSGA</sequence>
<organism evidence="1 2">
    <name type="scientific">Rhizobium meliloti</name>
    <name type="common">Ensifer meliloti</name>
    <name type="synonym">Sinorhizobium meliloti</name>
    <dbReference type="NCBI Taxonomy" id="382"/>
    <lineage>
        <taxon>Bacteria</taxon>
        <taxon>Pseudomonadati</taxon>
        <taxon>Pseudomonadota</taxon>
        <taxon>Alphaproteobacteria</taxon>
        <taxon>Hyphomicrobiales</taxon>
        <taxon>Rhizobiaceae</taxon>
        <taxon>Sinorhizobium/Ensifer group</taxon>
        <taxon>Sinorhizobium</taxon>
    </lineage>
</organism>
<comment type="caution">
    <text evidence="1">The sequence shown here is derived from an EMBL/GenBank/DDBJ whole genome shotgun (WGS) entry which is preliminary data.</text>
</comment>
<gene>
    <name evidence="1" type="ORF">GHK53_10750</name>
</gene>
<dbReference type="AlphaFoldDB" id="A0A222GLT0"/>
<dbReference type="RefSeq" id="WP_004435061.1">
    <property type="nucleotide sequence ID" value="NZ_BJNJ01000013.1"/>
</dbReference>
<proteinExistence type="predicted"/>
<dbReference type="EMBL" id="WISR01000108">
    <property type="protein sequence ID" value="MQW33266.1"/>
    <property type="molecule type" value="Genomic_DNA"/>
</dbReference>
<evidence type="ECO:0008006" key="3">
    <source>
        <dbReference type="Google" id="ProtNLM"/>
    </source>
</evidence>
<accession>A0A222GLT0</accession>